<proteinExistence type="predicted"/>
<feature type="transmembrane region" description="Helical" evidence="1">
    <location>
        <begin position="186"/>
        <end position="204"/>
    </location>
</feature>
<dbReference type="InterPro" id="IPR050879">
    <property type="entry name" value="Acyltransferase_3"/>
</dbReference>
<evidence type="ECO:0000313" key="3">
    <source>
        <dbReference type="EMBL" id="MBA8889923.1"/>
    </source>
</evidence>
<name>A0A839F4D6_9GAMM</name>
<dbReference type="PANTHER" id="PTHR23028">
    <property type="entry name" value="ACETYLTRANSFERASE"/>
    <property type="match status" value="1"/>
</dbReference>
<feature type="transmembrane region" description="Helical" evidence="1">
    <location>
        <begin position="58"/>
        <end position="79"/>
    </location>
</feature>
<feature type="transmembrane region" description="Helical" evidence="1">
    <location>
        <begin position="216"/>
        <end position="235"/>
    </location>
</feature>
<evidence type="ECO:0000313" key="4">
    <source>
        <dbReference type="Proteomes" id="UP000550401"/>
    </source>
</evidence>
<sequence length="387" mass="42069">MQHRGSDATLARNPGIDAVRGLSILLVVLHHLGLRMPLKASVLGGFVPARVLAALNWNGYEAVFVFFVISGFLIARHSIARWGSLARIDVGAFYVRRAARILPCLVLVVLVLSLLHLAGAADYVIAREGQSLPRAIAAAFGLHLNWYEGRTGYLPGGWDVLWSLSIEETFYLAFPLVCLVVRSERLLFVLLAAFALTLPISRAALDGNEIWQEKAYLPGMAAIACGVVAALVSARWSARAPWLARRLAMLGAAGLASVLVVEGWWWSWLGNGTMLVLAGSVACIVVGLDGSEGTRGARGFGWLRSCGRLSYEIYLGHMFVVFAIVALYKASGANAAWSFLWYVPGVALSWLLGAAVARAYSLPCERWVKRRFTRTPRRPAQPALALD</sequence>
<gene>
    <name evidence="3" type="ORF">FHW12_004170</name>
</gene>
<dbReference type="GO" id="GO:0016747">
    <property type="term" value="F:acyltransferase activity, transferring groups other than amino-acyl groups"/>
    <property type="evidence" value="ECO:0007669"/>
    <property type="project" value="InterPro"/>
</dbReference>
<keyword evidence="1" id="KW-0812">Transmembrane</keyword>
<dbReference type="RefSeq" id="WP_182532947.1">
    <property type="nucleotide sequence ID" value="NZ_JACGXL010000008.1"/>
</dbReference>
<dbReference type="EMBL" id="JACGXL010000008">
    <property type="protein sequence ID" value="MBA8889923.1"/>
    <property type="molecule type" value="Genomic_DNA"/>
</dbReference>
<comment type="caution">
    <text evidence="3">The sequence shown here is derived from an EMBL/GenBank/DDBJ whole genome shotgun (WGS) entry which is preliminary data.</text>
</comment>
<dbReference type="GO" id="GO:0000271">
    <property type="term" value="P:polysaccharide biosynthetic process"/>
    <property type="evidence" value="ECO:0007669"/>
    <property type="project" value="TreeGrafter"/>
</dbReference>
<keyword evidence="1" id="KW-0472">Membrane</keyword>
<feature type="transmembrane region" description="Helical" evidence="1">
    <location>
        <begin position="100"/>
        <end position="125"/>
    </location>
</feature>
<feature type="transmembrane region" description="Helical" evidence="1">
    <location>
        <begin position="21"/>
        <end position="38"/>
    </location>
</feature>
<feature type="transmembrane region" description="Helical" evidence="1">
    <location>
        <begin position="340"/>
        <end position="361"/>
    </location>
</feature>
<organism evidence="3 4">
    <name type="scientific">Dokdonella fugitiva</name>
    <dbReference type="NCBI Taxonomy" id="328517"/>
    <lineage>
        <taxon>Bacteria</taxon>
        <taxon>Pseudomonadati</taxon>
        <taxon>Pseudomonadota</taxon>
        <taxon>Gammaproteobacteria</taxon>
        <taxon>Lysobacterales</taxon>
        <taxon>Rhodanobacteraceae</taxon>
        <taxon>Dokdonella</taxon>
    </lineage>
</organism>
<dbReference type="Pfam" id="PF01757">
    <property type="entry name" value="Acyl_transf_3"/>
    <property type="match status" value="1"/>
</dbReference>
<dbReference type="Proteomes" id="UP000550401">
    <property type="component" value="Unassembled WGS sequence"/>
</dbReference>
<reference evidence="3 4" key="1">
    <citation type="submission" date="2020-07" db="EMBL/GenBank/DDBJ databases">
        <title>Genomic Encyclopedia of Type Strains, Phase IV (KMG-V): Genome sequencing to study the core and pangenomes of soil and plant-associated prokaryotes.</title>
        <authorList>
            <person name="Whitman W."/>
        </authorList>
    </citation>
    <scope>NUCLEOTIDE SEQUENCE [LARGE SCALE GENOMIC DNA]</scope>
    <source>
        <strain evidence="3 4">RH2WT43</strain>
    </source>
</reference>
<keyword evidence="4" id="KW-1185">Reference proteome</keyword>
<dbReference type="PANTHER" id="PTHR23028:SF53">
    <property type="entry name" value="ACYL_TRANSF_3 DOMAIN-CONTAINING PROTEIN"/>
    <property type="match status" value="1"/>
</dbReference>
<feature type="transmembrane region" description="Helical" evidence="1">
    <location>
        <begin position="309"/>
        <end position="328"/>
    </location>
</feature>
<feature type="transmembrane region" description="Helical" evidence="1">
    <location>
        <begin position="272"/>
        <end position="288"/>
    </location>
</feature>
<dbReference type="InterPro" id="IPR002656">
    <property type="entry name" value="Acyl_transf_3_dom"/>
</dbReference>
<protein>
    <submittedName>
        <fullName evidence="3">Peptidoglycan/LPS O-acetylase OafA/YrhL</fullName>
    </submittedName>
</protein>
<feature type="transmembrane region" description="Helical" evidence="1">
    <location>
        <begin position="247"/>
        <end position="266"/>
    </location>
</feature>
<dbReference type="AlphaFoldDB" id="A0A839F4D6"/>
<dbReference type="GO" id="GO:0016020">
    <property type="term" value="C:membrane"/>
    <property type="evidence" value="ECO:0007669"/>
    <property type="project" value="TreeGrafter"/>
</dbReference>
<feature type="transmembrane region" description="Helical" evidence="1">
    <location>
        <begin position="160"/>
        <end position="181"/>
    </location>
</feature>
<accession>A0A839F4D6</accession>
<keyword evidence="1" id="KW-1133">Transmembrane helix</keyword>
<evidence type="ECO:0000259" key="2">
    <source>
        <dbReference type="Pfam" id="PF01757"/>
    </source>
</evidence>
<evidence type="ECO:0000256" key="1">
    <source>
        <dbReference type="SAM" id="Phobius"/>
    </source>
</evidence>
<feature type="domain" description="Acyltransferase 3" evidence="2">
    <location>
        <begin position="14"/>
        <end position="354"/>
    </location>
</feature>